<dbReference type="Gene3D" id="1.10.287.20">
    <property type="entry name" value="Ubiquinol-cytochrome C reductase hinge domain"/>
    <property type="match status" value="1"/>
</dbReference>
<keyword evidence="4" id="KW-0679">Respiratory chain</keyword>
<keyword evidence="6" id="KW-0249">Electron transport</keyword>
<protein>
    <submittedName>
        <fullName evidence="11">Ubiquinol cytochrome c reductase subunit 6</fullName>
        <ecNumber evidence="11">1.10.2.2</ecNumber>
    </submittedName>
</protein>
<proteinExistence type="inferred from homology"/>
<evidence type="ECO:0000256" key="8">
    <source>
        <dbReference type="ARBA" id="ARBA00023136"/>
    </source>
</evidence>
<dbReference type="GO" id="GO:0016491">
    <property type="term" value="F:oxidoreductase activity"/>
    <property type="evidence" value="ECO:0007669"/>
    <property type="project" value="UniProtKB-KW"/>
</dbReference>
<keyword evidence="7" id="KW-0496">Mitochondrion</keyword>
<dbReference type="EMBL" id="FN649736">
    <property type="protein sequence ID" value="CBN80231.1"/>
    <property type="molecule type" value="Genomic_DNA"/>
</dbReference>
<dbReference type="GO" id="GO:0006122">
    <property type="term" value="P:mitochondrial electron transport, ubiquinol to cytochrome c"/>
    <property type="evidence" value="ECO:0007669"/>
    <property type="project" value="InterPro"/>
</dbReference>
<accession>D8LEI8</accession>
<dbReference type="InterPro" id="IPR023184">
    <property type="entry name" value="Ubol_cytC_Rdtase_hinge_dom"/>
</dbReference>
<evidence type="ECO:0000256" key="7">
    <source>
        <dbReference type="ARBA" id="ARBA00023128"/>
    </source>
</evidence>
<evidence type="ECO:0000256" key="6">
    <source>
        <dbReference type="ARBA" id="ARBA00022982"/>
    </source>
</evidence>
<keyword evidence="8" id="KW-0472">Membrane</keyword>
<dbReference type="AlphaFoldDB" id="D8LEI8"/>
<name>D8LEI8_ECTSI</name>
<evidence type="ECO:0000256" key="5">
    <source>
        <dbReference type="ARBA" id="ARBA00022792"/>
    </source>
</evidence>
<evidence type="ECO:0000256" key="1">
    <source>
        <dbReference type="ARBA" id="ARBA00004137"/>
    </source>
</evidence>
<keyword evidence="12" id="KW-1185">Reference proteome</keyword>
<gene>
    <name evidence="11" type="primary">QCR</name>
    <name evidence="11" type="ORF">Esi_0131_0060</name>
</gene>
<sequence>MDDDEPVDPLTGIRATCGETTACSATMSEYKACVERVTSKGFGTCEPWFFDYISCVDKCAAPKIMKATK</sequence>
<evidence type="ECO:0000256" key="4">
    <source>
        <dbReference type="ARBA" id="ARBA00022660"/>
    </source>
</evidence>
<evidence type="ECO:0000256" key="3">
    <source>
        <dbReference type="ARBA" id="ARBA00022448"/>
    </source>
</evidence>
<feature type="domain" description="Ubiquinol-cytochrome C reductase hinge" evidence="10">
    <location>
        <begin position="8"/>
        <end position="69"/>
    </location>
</feature>
<keyword evidence="9" id="KW-1015">Disulfide bond</keyword>
<keyword evidence="5" id="KW-0999">Mitochondrion inner membrane</keyword>
<comment type="subcellular location">
    <subcellularLocation>
        <location evidence="1">Mitochondrion inner membrane</location>
        <topology evidence="1">Peripheral membrane protein</topology>
        <orientation evidence="1">Intermembrane side</orientation>
    </subcellularLocation>
</comment>
<dbReference type="EMBL" id="FN647946">
    <property type="protein sequence ID" value="CBN80231.1"/>
    <property type="molecule type" value="Genomic_DNA"/>
</dbReference>
<dbReference type="FunFam" id="1.10.287.20:FF:000001">
    <property type="entry name" value="Cytochrome b-c1 complex subunit 6"/>
    <property type="match status" value="1"/>
</dbReference>
<evidence type="ECO:0000256" key="9">
    <source>
        <dbReference type="ARBA" id="ARBA00023157"/>
    </source>
</evidence>
<evidence type="ECO:0000313" key="11">
    <source>
        <dbReference type="EMBL" id="CBN80231.1"/>
    </source>
</evidence>
<evidence type="ECO:0000313" key="12">
    <source>
        <dbReference type="Proteomes" id="UP000002630"/>
    </source>
</evidence>
<reference evidence="11 12" key="1">
    <citation type="journal article" date="2010" name="Nature">
        <title>The Ectocarpus genome and the independent evolution of multicellularity in brown algae.</title>
        <authorList>
            <person name="Cock J.M."/>
            <person name="Sterck L."/>
            <person name="Rouze P."/>
            <person name="Scornet D."/>
            <person name="Allen A.E."/>
            <person name="Amoutzias G."/>
            <person name="Anthouard V."/>
            <person name="Artiguenave F."/>
            <person name="Aury J.M."/>
            <person name="Badger J.H."/>
            <person name="Beszteri B."/>
            <person name="Billiau K."/>
            <person name="Bonnet E."/>
            <person name="Bothwell J.H."/>
            <person name="Bowler C."/>
            <person name="Boyen C."/>
            <person name="Brownlee C."/>
            <person name="Carrano C.J."/>
            <person name="Charrier B."/>
            <person name="Cho G.Y."/>
            <person name="Coelho S.M."/>
            <person name="Collen J."/>
            <person name="Corre E."/>
            <person name="Da Silva C."/>
            <person name="Delage L."/>
            <person name="Delaroque N."/>
            <person name="Dittami S.M."/>
            <person name="Doulbeau S."/>
            <person name="Elias M."/>
            <person name="Farnham G."/>
            <person name="Gachon C.M."/>
            <person name="Gschloessl B."/>
            <person name="Heesch S."/>
            <person name="Jabbari K."/>
            <person name="Jubin C."/>
            <person name="Kawai H."/>
            <person name="Kimura K."/>
            <person name="Kloareg B."/>
            <person name="Kupper F.C."/>
            <person name="Lang D."/>
            <person name="Le Bail A."/>
            <person name="Leblanc C."/>
            <person name="Lerouge P."/>
            <person name="Lohr M."/>
            <person name="Lopez P.J."/>
            <person name="Martens C."/>
            <person name="Maumus F."/>
            <person name="Michel G."/>
            <person name="Miranda-Saavedra D."/>
            <person name="Morales J."/>
            <person name="Moreau H."/>
            <person name="Motomura T."/>
            <person name="Nagasato C."/>
            <person name="Napoli C.A."/>
            <person name="Nelson D.R."/>
            <person name="Nyvall-Collen P."/>
            <person name="Peters A.F."/>
            <person name="Pommier C."/>
            <person name="Potin P."/>
            <person name="Poulain J."/>
            <person name="Quesneville H."/>
            <person name="Read B."/>
            <person name="Rensing S.A."/>
            <person name="Ritter A."/>
            <person name="Rousvoal S."/>
            <person name="Samanta M."/>
            <person name="Samson G."/>
            <person name="Schroeder D.C."/>
            <person name="Segurens B."/>
            <person name="Strittmatter M."/>
            <person name="Tonon T."/>
            <person name="Tregear J.W."/>
            <person name="Valentin K."/>
            <person name="von Dassow P."/>
            <person name="Yamagishi T."/>
            <person name="Van de Peer Y."/>
            <person name="Wincker P."/>
        </authorList>
    </citation>
    <scope>NUCLEOTIDE SEQUENCE [LARGE SCALE GENOMIC DNA]</scope>
    <source>
        <strain evidence="12">Ec32 / CCAP1310/4</strain>
    </source>
</reference>
<keyword evidence="3" id="KW-0813">Transport</keyword>
<dbReference type="EC" id="1.10.2.2" evidence="11"/>
<comment type="similarity">
    <text evidence="2">Belongs to the UQCRH/QCR6 family.</text>
</comment>
<evidence type="ECO:0000256" key="2">
    <source>
        <dbReference type="ARBA" id="ARBA00006498"/>
    </source>
</evidence>
<dbReference type="GO" id="GO:0005743">
    <property type="term" value="C:mitochondrial inner membrane"/>
    <property type="evidence" value="ECO:0007669"/>
    <property type="project" value="UniProtKB-SubCell"/>
</dbReference>
<dbReference type="OrthoDB" id="405848at2759"/>
<organism evidence="11 12">
    <name type="scientific">Ectocarpus siliculosus</name>
    <name type="common">Brown alga</name>
    <name type="synonym">Conferva siliculosa</name>
    <dbReference type="NCBI Taxonomy" id="2880"/>
    <lineage>
        <taxon>Eukaryota</taxon>
        <taxon>Sar</taxon>
        <taxon>Stramenopiles</taxon>
        <taxon>Ochrophyta</taxon>
        <taxon>PX clade</taxon>
        <taxon>Phaeophyceae</taxon>
        <taxon>Ectocarpales</taxon>
        <taxon>Ectocarpaceae</taxon>
        <taxon>Ectocarpus</taxon>
    </lineage>
</organism>
<dbReference type="InParanoid" id="D8LEI8"/>
<dbReference type="Pfam" id="PF02320">
    <property type="entry name" value="UCR_hinge"/>
    <property type="match status" value="1"/>
</dbReference>
<keyword evidence="11" id="KW-0560">Oxidoreductase</keyword>
<dbReference type="PANTHER" id="PTHR15336:SF0">
    <property type="entry name" value="CYTOCHROME B-C1 COMPLEX SUBUNIT 6, MITOCHONDRIAL"/>
    <property type="match status" value="1"/>
</dbReference>
<dbReference type="InterPro" id="IPR036811">
    <property type="entry name" value="Ubol_cytC_Rdtase_hinge_dom_sf"/>
</dbReference>
<dbReference type="SUPFAM" id="SSF81531">
    <property type="entry name" value="Non-heme 11 kDa protein of cytochrome bc1 complex (Ubiquinol-cytochrome c reductase)"/>
    <property type="match status" value="1"/>
</dbReference>
<dbReference type="InterPro" id="IPR003422">
    <property type="entry name" value="Cyt_b-c1_6"/>
</dbReference>
<evidence type="ECO:0000259" key="10">
    <source>
        <dbReference type="Pfam" id="PF02320"/>
    </source>
</evidence>
<dbReference type="Proteomes" id="UP000002630">
    <property type="component" value="Linkage Group LG11"/>
</dbReference>
<dbReference type="PANTHER" id="PTHR15336">
    <property type="entry name" value="UBIQUINOL-CYTOCHROME C REDUCTASE COMPLEX 7.8 KDA PROTEIN"/>
    <property type="match status" value="1"/>
</dbReference>
<dbReference type="STRING" id="2880.D8LEI8"/>